<dbReference type="Pfam" id="PF00462">
    <property type="entry name" value="Glutaredoxin"/>
    <property type="match status" value="1"/>
</dbReference>
<dbReference type="PANTHER" id="PTHR46509:SF1">
    <property type="entry name" value="PHOSPHOADENOSINE PHOSPHOSULFATE REDUCTASE"/>
    <property type="match status" value="1"/>
</dbReference>
<reference evidence="5" key="2">
    <citation type="submission" date="2015-06" db="UniProtKB">
        <authorList>
            <consortium name="EnsemblProtists"/>
        </authorList>
    </citation>
    <scope>IDENTIFICATION</scope>
    <source>
        <strain evidence="5">Emoy2</strain>
    </source>
</reference>
<name>M4BSL5_HYAAE</name>
<dbReference type="SUPFAM" id="SSF52402">
    <property type="entry name" value="Adenine nucleotide alpha hydrolases-like"/>
    <property type="match status" value="1"/>
</dbReference>
<dbReference type="InterPro" id="IPR036249">
    <property type="entry name" value="Thioredoxin-like_sf"/>
</dbReference>
<reference evidence="6" key="1">
    <citation type="journal article" date="2010" name="Science">
        <title>Signatures of adaptation to obligate biotrophy in the Hyaloperonospora arabidopsidis genome.</title>
        <authorList>
            <person name="Baxter L."/>
            <person name="Tripathy S."/>
            <person name="Ishaque N."/>
            <person name="Boot N."/>
            <person name="Cabral A."/>
            <person name="Kemen E."/>
            <person name="Thines M."/>
            <person name="Ah-Fong A."/>
            <person name="Anderson R."/>
            <person name="Badejoko W."/>
            <person name="Bittner-Eddy P."/>
            <person name="Boore J.L."/>
            <person name="Chibucos M.C."/>
            <person name="Coates M."/>
            <person name="Dehal P."/>
            <person name="Delehaunty K."/>
            <person name="Dong S."/>
            <person name="Downton P."/>
            <person name="Dumas B."/>
            <person name="Fabro G."/>
            <person name="Fronick C."/>
            <person name="Fuerstenberg S.I."/>
            <person name="Fulton L."/>
            <person name="Gaulin E."/>
            <person name="Govers F."/>
            <person name="Hughes L."/>
            <person name="Humphray S."/>
            <person name="Jiang R.H."/>
            <person name="Judelson H."/>
            <person name="Kamoun S."/>
            <person name="Kyung K."/>
            <person name="Meijer H."/>
            <person name="Minx P."/>
            <person name="Morris P."/>
            <person name="Nelson J."/>
            <person name="Phuntumart V."/>
            <person name="Qutob D."/>
            <person name="Rehmany A."/>
            <person name="Rougon-Cardoso A."/>
            <person name="Ryden P."/>
            <person name="Torto-Alalibo T."/>
            <person name="Studholme D."/>
            <person name="Wang Y."/>
            <person name="Win J."/>
            <person name="Wood J."/>
            <person name="Clifton S.W."/>
            <person name="Rogers J."/>
            <person name="Van den Ackerveken G."/>
            <person name="Jones J.D."/>
            <person name="McDowell J.M."/>
            <person name="Beynon J."/>
            <person name="Tyler B.M."/>
        </authorList>
    </citation>
    <scope>NUCLEOTIDE SEQUENCE [LARGE SCALE GENOMIC DNA]</scope>
    <source>
        <strain evidence="6">Emoy2</strain>
    </source>
</reference>
<dbReference type="HOGENOM" id="CLU_1079464_0_0_1"/>
<dbReference type="InterPro" id="IPR014729">
    <property type="entry name" value="Rossmann-like_a/b/a_fold"/>
</dbReference>
<feature type="domain" description="Glutaredoxin" evidence="3">
    <location>
        <begin position="166"/>
        <end position="225"/>
    </location>
</feature>
<feature type="domain" description="Phosphoadenosine phosphosulphate reductase" evidence="4">
    <location>
        <begin position="32"/>
        <end position="103"/>
    </location>
</feature>
<dbReference type="InParanoid" id="M4BSL5"/>
<comment type="pathway">
    <text evidence="2">Sulfur metabolism; hydrogen sulfide biosynthesis; sulfite from sulfate.</text>
</comment>
<dbReference type="EnsemblProtists" id="HpaT809449">
    <property type="protein sequence ID" value="HpaP809449"/>
    <property type="gene ID" value="HpaG809449"/>
</dbReference>
<evidence type="ECO:0000259" key="4">
    <source>
        <dbReference type="Pfam" id="PF01507"/>
    </source>
</evidence>
<dbReference type="SUPFAM" id="SSF52833">
    <property type="entry name" value="Thioredoxin-like"/>
    <property type="match status" value="1"/>
</dbReference>
<evidence type="ECO:0000313" key="6">
    <source>
        <dbReference type="Proteomes" id="UP000011713"/>
    </source>
</evidence>
<keyword evidence="6" id="KW-1185">Reference proteome</keyword>
<dbReference type="Gene3D" id="3.40.30.10">
    <property type="entry name" value="Glutaredoxin"/>
    <property type="match status" value="1"/>
</dbReference>
<protein>
    <submittedName>
        <fullName evidence="5">Uncharacterized protein</fullName>
    </submittedName>
</protein>
<dbReference type="Gene3D" id="3.40.50.620">
    <property type="entry name" value="HUPs"/>
    <property type="match status" value="1"/>
</dbReference>
<evidence type="ECO:0000256" key="2">
    <source>
        <dbReference type="ARBA" id="ARBA00024327"/>
    </source>
</evidence>
<dbReference type="Pfam" id="PF01507">
    <property type="entry name" value="PAPS_reduct"/>
    <property type="match status" value="1"/>
</dbReference>
<dbReference type="PRINTS" id="PR00160">
    <property type="entry name" value="GLUTAREDOXIN"/>
</dbReference>
<dbReference type="AlphaFoldDB" id="M4BSL5"/>
<organism evidence="5 6">
    <name type="scientific">Hyaloperonospora arabidopsidis (strain Emoy2)</name>
    <name type="common">Downy mildew agent</name>
    <name type="synonym">Peronospora arabidopsidis</name>
    <dbReference type="NCBI Taxonomy" id="559515"/>
    <lineage>
        <taxon>Eukaryota</taxon>
        <taxon>Sar</taxon>
        <taxon>Stramenopiles</taxon>
        <taxon>Oomycota</taxon>
        <taxon>Peronosporomycetes</taxon>
        <taxon>Peronosporales</taxon>
        <taxon>Peronosporaceae</taxon>
        <taxon>Hyaloperonospora</taxon>
    </lineage>
</organism>
<dbReference type="GO" id="GO:0005737">
    <property type="term" value="C:cytoplasm"/>
    <property type="evidence" value="ECO:0007669"/>
    <property type="project" value="TreeGrafter"/>
</dbReference>
<evidence type="ECO:0000313" key="5">
    <source>
        <dbReference type="EnsemblProtists" id="HpaP809449"/>
    </source>
</evidence>
<dbReference type="InterPro" id="IPR002500">
    <property type="entry name" value="PAPS_reduct_dom"/>
</dbReference>
<dbReference type="GO" id="GO:0019379">
    <property type="term" value="P:sulfate assimilation, phosphoadenylyl sulfate reduction by phosphoadenylyl-sulfate reductase (thioredoxin)"/>
    <property type="evidence" value="ECO:0007669"/>
    <property type="project" value="TreeGrafter"/>
</dbReference>
<dbReference type="VEuPathDB" id="FungiDB:HpaG809449"/>
<comment type="similarity">
    <text evidence="1">Belongs to the PAPS reductase family. CysH subfamily.</text>
</comment>
<dbReference type="PANTHER" id="PTHR46509">
    <property type="entry name" value="PHOSPHOADENOSINE PHOSPHOSULFATE REDUCTASE"/>
    <property type="match status" value="1"/>
</dbReference>
<sequence length="258" mass="28719">MEDHIDALNAQLAAKSAQEVVQWTFDTFGARTVLASSFGIQSAVMLHLARSVSKSIPVVWVDTGYLSKETYQYAAQLTKLLDLDVRVYQSPISPARMEAIYGKFRPVTVADTGNDRAGRFDGKQQECGMYLDMRNMKLKEFEQEDSLAFSKRDQEIVALTKRTKGITIFTKPTCNFCLAAKDVLRKRGWTYDGVSVPTHVSIKSLQQIAGNSVQTVPQIFLDGIYVGGYTKLVAHLGILLRSVQMQHADVPTKQESST</sequence>
<dbReference type="PROSITE" id="PS51354">
    <property type="entry name" value="GLUTAREDOXIN_2"/>
    <property type="match status" value="1"/>
</dbReference>
<dbReference type="eggNOG" id="KOG0189">
    <property type="taxonomic scope" value="Eukaryota"/>
</dbReference>
<evidence type="ECO:0000259" key="3">
    <source>
        <dbReference type="Pfam" id="PF00462"/>
    </source>
</evidence>
<dbReference type="Proteomes" id="UP000011713">
    <property type="component" value="Unassembled WGS sequence"/>
</dbReference>
<dbReference type="CDD" id="cd02066">
    <property type="entry name" value="GRX_family"/>
    <property type="match status" value="1"/>
</dbReference>
<dbReference type="InterPro" id="IPR002109">
    <property type="entry name" value="Glutaredoxin"/>
</dbReference>
<evidence type="ECO:0000256" key="1">
    <source>
        <dbReference type="ARBA" id="ARBA00009732"/>
    </source>
</evidence>
<dbReference type="STRING" id="559515.M4BSL5"/>
<accession>M4BSL5</accession>
<proteinExistence type="inferred from homology"/>
<dbReference type="GO" id="GO:0004604">
    <property type="term" value="F:phosphoadenylyl-sulfate reductase (thioredoxin) activity"/>
    <property type="evidence" value="ECO:0007669"/>
    <property type="project" value="TreeGrafter"/>
</dbReference>
<dbReference type="InterPro" id="IPR014025">
    <property type="entry name" value="Glutaredoxin_subgr"/>
</dbReference>
<dbReference type="EMBL" id="JH598725">
    <property type="status" value="NOT_ANNOTATED_CDS"/>
    <property type="molecule type" value="Genomic_DNA"/>
</dbReference>